<feature type="non-terminal residue" evidence="2">
    <location>
        <position position="77"/>
    </location>
</feature>
<keyword evidence="3" id="KW-1185">Reference proteome</keyword>
<proteinExistence type="predicted"/>
<protein>
    <submittedName>
        <fullName evidence="2">Uncharacterized protein</fullName>
    </submittedName>
</protein>
<feature type="region of interest" description="Disordered" evidence="1">
    <location>
        <begin position="57"/>
        <end position="77"/>
    </location>
</feature>
<organism evidence="2 3">
    <name type="scientific">Cryptolaemus montrouzieri</name>
    <dbReference type="NCBI Taxonomy" id="559131"/>
    <lineage>
        <taxon>Eukaryota</taxon>
        <taxon>Metazoa</taxon>
        <taxon>Ecdysozoa</taxon>
        <taxon>Arthropoda</taxon>
        <taxon>Hexapoda</taxon>
        <taxon>Insecta</taxon>
        <taxon>Pterygota</taxon>
        <taxon>Neoptera</taxon>
        <taxon>Endopterygota</taxon>
        <taxon>Coleoptera</taxon>
        <taxon>Polyphaga</taxon>
        <taxon>Cucujiformia</taxon>
        <taxon>Coccinelloidea</taxon>
        <taxon>Coccinellidae</taxon>
        <taxon>Scymninae</taxon>
        <taxon>Scymnini</taxon>
        <taxon>Cryptolaemus</taxon>
    </lineage>
</organism>
<sequence length="77" mass="8971">MRQLYYAEILVPVHTDIVQDTPIRARSFLSPREELDRNASITLLYARSMLCRGKLRLPNQFPHSTSPLKYGSWHSLD</sequence>
<reference evidence="2 3" key="1">
    <citation type="journal article" date="2021" name="BMC Biol.">
        <title>Horizontally acquired antibacterial genes associated with adaptive radiation of ladybird beetles.</title>
        <authorList>
            <person name="Li H.S."/>
            <person name="Tang X.F."/>
            <person name="Huang Y.H."/>
            <person name="Xu Z.Y."/>
            <person name="Chen M.L."/>
            <person name="Du X.Y."/>
            <person name="Qiu B.Y."/>
            <person name="Chen P.T."/>
            <person name="Zhang W."/>
            <person name="Slipinski A."/>
            <person name="Escalona H.E."/>
            <person name="Waterhouse R.M."/>
            <person name="Zwick A."/>
            <person name="Pang H."/>
        </authorList>
    </citation>
    <scope>NUCLEOTIDE SEQUENCE [LARGE SCALE GENOMIC DNA]</scope>
    <source>
        <strain evidence="2">SYSU2018</strain>
    </source>
</reference>
<comment type="caution">
    <text evidence="2">The sequence shown here is derived from an EMBL/GenBank/DDBJ whole genome shotgun (WGS) entry which is preliminary data.</text>
</comment>
<dbReference type="Proteomes" id="UP001516400">
    <property type="component" value="Unassembled WGS sequence"/>
</dbReference>
<evidence type="ECO:0000256" key="1">
    <source>
        <dbReference type="SAM" id="MobiDB-lite"/>
    </source>
</evidence>
<dbReference type="EMBL" id="JABFTP020000185">
    <property type="protein sequence ID" value="KAL3288198.1"/>
    <property type="molecule type" value="Genomic_DNA"/>
</dbReference>
<name>A0ABD2PB32_9CUCU</name>
<evidence type="ECO:0000313" key="2">
    <source>
        <dbReference type="EMBL" id="KAL3288198.1"/>
    </source>
</evidence>
<accession>A0ABD2PB32</accession>
<gene>
    <name evidence="2" type="ORF">HHI36_002648</name>
</gene>
<dbReference type="AlphaFoldDB" id="A0ABD2PB32"/>
<evidence type="ECO:0000313" key="3">
    <source>
        <dbReference type="Proteomes" id="UP001516400"/>
    </source>
</evidence>